<name>A0A4R7ZJB2_9FIRM</name>
<dbReference type="GO" id="GO:0008270">
    <property type="term" value="F:zinc ion binding"/>
    <property type="evidence" value="ECO:0007669"/>
    <property type="project" value="UniProtKB-KW"/>
</dbReference>
<dbReference type="Pfam" id="PF04434">
    <property type="entry name" value="SWIM"/>
    <property type="match status" value="1"/>
</dbReference>
<evidence type="ECO:0000256" key="2">
    <source>
        <dbReference type="SAM" id="MobiDB-lite"/>
    </source>
</evidence>
<feature type="domain" description="SWIM-type" evidence="3">
    <location>
        <begin position="156"/>
        <end position="186"/>
    </location>
</feature>
<feature type="region of interest" description="Disordered" evidence="2">
    <location>
        <begin position="1"/>
        <end position="32"/>
    </location>
</feature>
<dbReference type="OrthoDB" id="188274at2"/>
<dbReference type="Proteomes" id="UP000294743">
    <property type="component" value="Unassembled WGS sequence"/>
</dbReference>
<protein>
    <submittedName>
        <fullName evidence="4">SWIM zinc finger protein</fullName>
    </submittedName>
</protein>
<sequence>MSRNYWKSESYYDQPSESTLKTNSSNSQKKMKEKGVELEPIIITGRSIANNWWGKAWCMNLERYADYDSRLPRGKRYVRMGTVIDLKIEKGKIAARVQGNRKTPYKIEVRISPLSEAKCQAIIQKSSHKIENLEALVSGQFPEELKDVFLSSEGLFPSPKEISFNCSCPDWANMCKHVAAVLYGVGARFDNDPLLFFRLRGIEVDRFIDVAIANKVESMLENVHVKSKRILNEDDISSLFGIL</sequence>
<dbReference type="PANTHER" id="PTHR38133">
    <property type="entry name" value="SLR1429 PROTEIN"/>
    <property type="match status" value="1"/>
</dbReference>
<keyword evidence="5" id="KW-1185">Reference proteome</keyword>
<dbReference type="AlphaFoldDB" id="A0A4R7ZJB2"/>
<keyword evidence="1" id="KW-0479">Metal-binding</keyword>
<evidence type="ECO:0000259" key="3">
    <source>
        <dbReference type="PROSITE" id="PS50966"/>
    </source>
</evidence>
<keyword evidence="1" id="KW-0862">Zinc</keyword>
<organism evidence="4 5">
    <name type="scientific">Breznakia blatticola</name>
    <dbReference type="NCBI Taxonomy" id="1754012"/>
    <lineage>
        <taxon>Bacteria</taxon>
        <taxon>Bacillati</taxon>
        <taxon>Bacillota</taxon>
        <taxon>Erysipelotrichia</taxon>
        <taxon>Erysipelotrichales</taxon>
        <taxon>Erysipelotrichaceae</taxon>
        <taxon>Breznakia</taxon>
    </lineage>
</organism>
<evidence type="ECO:0000313" key="4">
    <source>
        <dbReference type="EMBL" id="TDW16531.1"/>
    </source>
</evidence>
<dbReference type="RefSeq" id="WP_134169810.1">
    <property type="nucleotide sequence ID" value="NZ_SODD01000022.1"/>
</dbReference>
<feature type="compositionally biased region" description="Polar residues" evidence="2">
    <location>
        <begin position="1"/>
        <end position="28"/>
    </location>
</feature>
<dbReference type="PROSITE" id="PS50966">
    <property type="entry name" value="ZF_SWIM"/>
    <property type="match status" value="1"/>
</dbReference>
<keyword evidence="1" id="KW-0863">Zinc-finger</keyword>
<dbReference type="PANTHER" id="PTHR38133:SF1">
    <property type="entry name" value="SLR1429 PROTEIN"/>
    <property type="match status" value="1"/>
</dbReference>
<reference evidence="4 5" key="1">
    <citation type="submission" date="2019-03" db="EMBL/GenBank/DDBJ databases">
        <title>Genomic Encyclopedia of Type Strains, Phase IV (KMG-IV): sequencing the most valuable type-strain genomes for metagenomic binning, comparative biology and taxonomic classification.</title>
        <authorList>
            <person name="Goeker M."/>
        </authorList>
    </citation>
    <scope>NUCLEOTIDE SEQUENCE [LARGE SCALE GENOMIC DNA]</scope>
    <source>
        <strain evidence="4 5">DSM 28867</strain>
    </source>
</reference>
<dbReference type="InterPro" id="IPR007527">
    <property type="entry name" value="Znf_SWIM"/>
</dbReference>
<comment type="caution">
    <text evidence="4">The sequence shown here is derived from an EMBL/GenBank/DDBJ whole genome shotgun (WGS) entry which is preliminary data.</text>
</comment>
<dbReference type="EMBL" id="SODD01000022">
    <property type="protein sequence ID" value="TDW16531.1"/>
    <property type="molecule type" value="Genomic_DNA"/>
</dbReference>
<accession>A0A4R7ZJB2</accession>
<gene>
    <name evidence="4" type="ORF">EDD63_12213</name>
</gene>
<evidence type="ECO:0000313" key="5">
    <source>
        <dbReference type="Proteomes" id="UP000294743"/>
    </source>
</evidence>
<proteinExistence type="predicted"/>
<evidence type="ECO:0000256" key="1">
    <source>
        <dbReference type="PROSITE-ProRule" id="PRU00325"/>
    </source>
</evidence>